<evidence type="ECO:0000313" key="2">
    <source>
        <dbReference type="EMBL" id="BAD27852.1"/>
    </source>
</evidence>
<organism evidence="2 3">
    <name type="scientific">Oryza sativa subsp. japonica</name>
    <name type="common">Rice</name>
    <dbReference type="NCBI Taxonomy" id="39947"/>
    <lineage>
        <taxon>Eukaryota</taxon>
        <taxon>Viridiplantae</taxon>
        <taxon>Streptophyta</taxon>
        <taxon>Embryophyta</taxon>
        <taxon>Tracheophyta</taxon>
        <taxon>Spermatophyta</taxon>
        <taxon>Magnoliopsida</taxon>
        <taxon>Liliopsida</taxon>
        <taxon>Poales</taxon>
        <taxon>Poaceae</taxon>
        <taxon>BOP clade</taxon>
        <taxon>Oryzoideae</taxon>
        <taxon>Oryzeae</taxon>
        <taxon>Oryzinae</taxon>
        <taxon>Oryza</taxon>
        <taxon>Oryza sativa</taxon>
    </lineage>
</organism>
<dbReference type="AlphaFoldDB" id="Q6EU18"/>
<dbReference type="Proteomes" id="UP000000763">
    <property type="component" value="Chromosome 2"/>
</dbReference>
<dbReference type="EMBL" id="AP004188">
    <property type="protein sequence ID" value="BAD27852.1"/>
    <property type="molecule type" value="Genomic_DNA"/>
</dbReference>
<accession>Q6EU18</accession>
<proteinExistence type="predicted"/>
<feature type="compositionally biased region" description="Basic and acidic residues" evidence="1">
    <location>
        <begin position="31"/>
        <end position="41"/>
    </location>
</feature>
<gene>
    <name evidence="2" type="primary">OJ1493_H11.9</name>
</gene>
<reference evidence="3" key="1">
    <citation type="journal article" date="2005" name="Nature">
        <title>The map-based sequence of the rice genome.</title>
        <authorList>
            <consortium name="International rice genome sequencing project (IRGSP)"/>
            <person name="Matsumoto T."/>
            <person name="Wu J."/>
            <person name="Kanamori H."/>
            <person name="Katayose Y."/>
            <person name="Fujisawa M."/>
            <person name="Namiki N."/>
            <person name="Mizuno H."/>
            <person name="Yamamoto K."/>
            <person name="Antonio B.A."/>
            <person name="Baba T."/>
            <person name="Sakata K."/>
            <person name="Nagamura Y."/>
            <person name="Aoki H."/>
            <person name="Arikawa K."/>
            <person name="Arita K."/>
            <person name="Bito T."/>
            <person name="Chiden Y."/>
            <person name="Fujitsuka N."/>
            <person name="Fukunaka R."/>
            <person name="Hamada M."/>
            <person name="Harada C."/>
            <person name="Hayashi A."/>
            <person name="Hijishita S."/>
            <person name="Honda M."/>
            <person name="Hosokawa S."/>
            <person name="Ichikawa Y."/>
            <person name="Idonuma A."/>
            <person name="Iijima M."/>
            <person name="Ikeda M."/>
            <person name="Ikeno M."/>
            <person name="Ito K."/>
            <person name="Ito S."/>
            <person name="Ito T."/>
            <person name="Ito Y."/>
            <person name="Ito Y."/>
            <person name="Iwabuchi A."/>
            <person name="Kamiya K."/>
            <person name="Karasawa W."/>
            <person name="Kurita K."/>
            <person name="Katagiri S."/>
            <person name="Kikuta A."/>
            <person name="Kobayashi H."/>
            <person name="Kobayashi N."/>
            <person name="Machita K."/>
            <person name="Maehara T."/>
            <person name="Masukawa M."/>
            <person name="Mizubayashi T."/>
            <person name="Mukai Y."/>
            <person name="Nagasaki H."/>
            <person name="Nagata Y."/>
            <person name="Naito S."/>
            <person name="Nakashima M."/>
            <person name="Nakama Y."/>
            <person name="Nakamichi Y."/>
            <person name="Nakamura M."/>
            <person name="Meguro A."/>
            <person name="Negishi M."/>
            <person name="Ohta I."/>
            <person name="Ohta T."/>
            <person name="Okamoto M."/>
            <person name="Ono N."/>
            <person name="Saji S."/>
            <person name="Sakaguchi M."/>
            <person name="Sakai K."/>
            <person name="Shibata M."/>
            <person name="Shimokawa T."/>
            <person name="Song J."/>
            <person name="Takazaki Y."/>
            <person name="Terasawa K."/>
            <person name="Tsugane M."/>
            <person name="Tsuji K."/>
            <person name="Ueda S."/>
            <person name="Waki K."/>
            <person name="Yamagata H."/>
            <person name="Yamamoto M."/>
            <person name="Yamamoto S."/>
            <person name="Yamane H."/>
            <person name="Yoshiki S."/>
            <person name="Yoshihara R."/>
            <person name="Yukawa K."/>
            <person name="Zhong H."/>
            <person name="Yano M."/>
            <person name="Yuan Q."/>
            <person name="Ouyang S."/>
            <person name="Liu J."/>
            <person name="Jones K.M."/>
            <person name="Gansberger K."/>
            <person name="Moffat K."/>
            <person name="Hill J."/>
            <person name="Bera J."/>
            <person name="Fadrosh D."/>
            <person name="Jin S."/>
            <person name="Johri S."/>
            <person name="Kim M."/>
            <person name="Overton L."/>
            <person name="Reardon M."/>
            <person name="Tsitrin T."/>
            <person name="Vuong H."/>
            <person name="Weaver B."/>
            <person name="Ciecko A."/>
            <person name="Tallon L."/>
            <person name="Jackson J."/>
            <person name="Pai G."/>
            <person name="Aken S.V."/>
            <person name="Utterback T."/>
            <person name="Reidmuller S."/>
            <person name="Feldblyum T."/>
            <person name="Hsiao J."/>
            <person name="Zismann V."/>
            <person name="Iobst S."/>
            <person name="de Vazeille A.R."/>
            <person name="Buell C.R."/>
            <person name="Ying K."/>
            <person name="Li Y."/>
            <person name="Lu T."/>
            <person name="Huang Y."/>
            <person name="Zhao Q."/>
            <person name="Feng Q."/>
            <person name="Zhang L."/>
            <person name="Zhu J."/>
            <person name="Weng Q."/>
            <person name="Mu J."/>
            <person name="Lu Y."/>
            <person name="Fan D."/>
            <person name="Liu Y."/>
            <person name="Guan J."/>
            <person name="Zhang Y."/>
            <person name="Yu S."/>
            <person name="Liu X."/>
            <person name="Zhang Y."/>
            <person name="Hong G."/>
            <person name="Han B."/>
            <person name="Choisne N."/>
            <person name="Demange N."/>
            <person name="Orjeda G."/>
            <person name="Samain S."/>
            <person name="Cattolico L."/>
            <person name="Pelletier E."/>
            <person name="Couloux A."/>
            <person name="Segurens B."/>
            <person name="Wincker P."/>
            <person name="D'Hont A."/>
            <person name="Scarpelli C."/>
            <person name="Weissenbach J."/>
            <person name="Salanoubat M."/>
            <person name="Quetier F."/>
            <person name="Yu Y."/>
            <person name="Kim H.R."/>
            <person name="Rambo T."/>
            <person name="Currie J."/>
            <person name="Collura K."/>
            <person name="Luo M."/>
            <person name="Yang T."/>
            <person name="Ammiraju J.S.S."/>
            <person name="Engler F."/>
            <person name="Soderlund C."/>
            <person name="Wing R.A."/>
            <person name="Palmer L.E."/>
            <person name="de la Bastide M."/>
            <person name="Spiegel L."/>
            <person name="Nascimento L."/>
            <person name="Zutavern T."/>
            <person name="O'Shaughnessy A."/>
            <person name="Dike S."/>
            <person name="Dedhia N."/>
            <person name="Preston R."/>
            <person name="Balija V."/>
            <person name="McCombie W.R."/>
            <person name="Chow T."/>
            <person name="Chen H."/>
            <person name="Chung M."/>
            <person name="Chen C."/>
            <person name="Shaw J."/>
            <person name="Wu H."/>
            <person name="Hsiao K."/>
            <person name="Chao Y."/>
            <person name="Chu M."/>
            <person name="Cheng C."/>
            <person name="Hour A."/>
            <person name="Lee P."/>
            <person name="Lin S."/>
            <person name="Lin Y."/>
            <person name="Liou J."/>
            <person name="Liu S."/>
            <person name="Hsing Y."/>
            <person name="Raghuvanshi S."/>
            <person name="Mohanty A."/>
            <person name="Bharti A.K."/>
            <person name="Gaur A."/>
            <person name="Gupta V."/>
            <person name="Kumar D."/>
            <person name="Ravi V."/>
            <person name="Vij S."/>
            <person name="Kapur A."/>
            <person name="Khurana P."/>
            <person name="Khurana P."/>
            <person name="Khurana J.P."/>
            <person name="Tyagi A.K."/>
            <person name="Gaikwad K."/>
            <person name="Singh A."/>
            <person name="Dalal V."/>
            <person name="Srivastava S."/>
            <person name="Dixit A."/>
            <person name="Pal A.K."/>
            <person name="Ghazi I.A."/>
            <person name="Yadav M."/>
            <person name="Pandit A."/>
            <person name="Bhargava A."/>
            <person name="Sureshbabu K."/>
            <person name="Batra K."/>
            <person name="Sharma T.R."/>
            <person name="Mohapatra T."/>
            <person name="Singh N.K."/>
            <person name="Messing J."/>
            <person name="Nelson A.B."/>
            <person name="Fuks G."/>
            <person name="Kavchok S."/>
            <person name="Keizer G."/>
            <person name="Linton E."/>
            <person name="Llaca V."/>
            <person name="Song R."/>
            <person name="Tanyolac B."/>
            <person name="Young S."/>
            <person name="Ho-Il K."/>
            <person name="Hahn J.H."/>
            <person name="Sangsakoo G."/>
            <person name="Vanavichit A."/>
            <person name="de Mattos Luiz.A.T."/>
            <person name="Zimmer P.D."/>
            <person name="Malone G."/>
            <person name="Dellagostin O."/>
            <person name="de Oliveira A.C."/>
            <person name="Bevan M."/>
            <person name="Bancroft I."/>
            <person name="Minx P."/>
            <person name="Cordum H."/>
            <person name="Wilson R."/>
            <person name="Cheng Z."/>
            <person name="Jin W."/>
            <person name="Jiang J."/>
            <person name="Leong S.A."/>
            <person name="Iwama H."/>
            <person name="Gojobori T."/>
            <person name="Itoh T."/>
            <person name="Niimura Y."/>
            <person name="Fujii Y."/>
            <person name="Habara T."/>
            <person name="Sakai H."/>
            <person name="Sato Y."/>
            <person name="Wilson G."/>
            <person name="Kumar K."/>
            <person name="McCouch S."/>
            <person name="Juretic N."/>
            <person name="Hoen D."/>
            <person name="Wright S."/>
            <person name="Bruskiewich R."/>
            <person name="Bureau T."/>
            <person name="Miyao A."/>
            <person name="Hirochika H."/>
            <person name="Nishikawa T."/>
            <person name="Kadowaki K."/>
            <person name="Sugiura M."/>
            <person name="Burr B."/>
            <person name="Sasaki T."/>
        </authorList>
    </citation>
    <scope>NUCLEOTIDE SEQUENCE [LARGE SCALE GENOMIC DNA]</scope>
    <source>
        <strain evidence="3">cv. Nipponbare</strain>
    </source>
</reference>
<protein>
    <submittedName>
        <fullName evidence="2">Uncharacterized protein</fullName>
    </submittedName>
</protein>
<evidence type="ECO:0000256" key="1">
    <source>
        <dbReference type="SAM" id="MobiDB-lite"/>
    </source>
</evidence>
<reference evidence="3" key="2">
    <citation type="journal article" date="2008" name="Nucleic Acids Res.">
        <title>The rice annotation project database (RAP-DB): 2008 update.</title>
        <authorList>
            <consortium name="The rice annotation project (RAP)"/>
        </authorList>
    </citation>
    <scope>GENOME REANNOTATION</scope>
    <source>
        <strain evidence="3">cv. Nipponbare</strain>
    </source>
</reference>
<feature type="region of interest" description="Disordered" evidence="1">
    <location>
        <begin position="17"/>
        <end position="41"/>
    </location>
</feature>
<evidence type="ECO:0000313" key="3">
    <source>
        <dbReference type="Proteomes" id="UP000000763"/>
    </source>
</evidence>
<name>Q6EU18_ORYSJ</name>
<sequence>MTTMPCSSLHACRPELFPGTSPAGSRTPHRRSIDRPIDHRGPAMHTAPTHLTPAQNAAHARTHAPLAVFASCHEDRARHRLFTNAYAAICMPGWLGDRWRYSAIRAQMPCIQGRAAAGGAASPGPVGPSIGIAGQARAQCRASVYCTGGKRAGPARDIAVPRSRCESCMHAMGPCSSRYPGLAGWLLLWSDGV</sequence>